<keyword evidence="2" id="KW-1185">Reference proteome</keyword>
<organism evidence="1 2">
    <name type="scientific">Portunus trituberculatus</name>
    <name type="common">Swimming crab</name>
    <name type="synonym">Neptunus trituberculatus</name>
    <dbReference type="NCBI Taxonomy" id="210409"/>
    <lineage>
        <taxon>Eukaryota</taxon>
        <taxon>Metazoa</taxon>
        <taxon>Ecdysozoa</taxon>
        <taxon>Arthropoda</taxon>
        <taxon>Crustacea</taxon>
        <taxon>Multicrustacea</taxon>
        <taxon>Malacostraca</taxon>
        <taxon>Eumalacostraca</taxon>
        <taxon>Eucarida</taxon>
        <taxon>Decapoda</taxon>
        <taxon>Pleocyemata</taxon>
        <taxon>Brachyura</taxon>
        <taxon>Eubrachyura</taxon>
        <taxon>Portunoidea</taxon>
        <taxon>Portunidae</taxon>
        <taxon>Portuninae</taxon>
        <taxon>Portunus</taxon>
    </lineage>
</organism>
<evidence type="ECO:0000313" key="1">
    <source>
        <dbReference type="EMBL" id="MPC84378.1"/>
    </source>
</evidence>
<dbReference type="AlphaFoldDB" id="A0A5B7IUQ0"/>
<protein>
    <submittedName>
        <fullName evidence="1">Uncharacterized protein</fullName>
    </submittedName>
</protein>
<accession>A0A5B7IUQ0</accession>
<sequence>MRIITHGIAFPRSTGADNNFTKEKYPRYHLYLHTHKPRHSDTYWRPANGKDSREGLIYVTFTLPFVPLQDRRKKTIRNIVKPHEVELS</sequence>
<comment type="caution">
    <text evidence="1">The sequence shown here is derived from an EMBL/GenBank/DDBJ whole genome shotgun (WGS) entry which is preliminary data.</text>
</comment>
<name>A0A5B7IUQ0_PORTR</name>
<proteinExistence type="predicted"/>
<gene>
    <name evidence="1" type="ORF">E2C01_079116</name>
</gene>
<evidence type="ECO:0000313" key="2">
    <source>
        <dbReference type="Proteomes" id="UP000324222"/>
    </source>
</evidence>
<reference evidence="1 2" key="1">
    <citation type="submission" date="2019-05" db="EMBL/GenBank/DDBJ databases">
        <title>Another draft genome of Portunus trituberculatus and its Hox gene families provides insights of decapod evolution.</title>
        <authorList>
            <person name="Jeong J.-H."/>
            <person name="Song I."/>
            <person name="Kim S."/>
            <person name="Choi T."/>
            <person name="Kim D."/>
            <person name="Ryu S."/>
            <person name="Kim W."/>
        </authorList>
    </citation>
    <scope>NUCLEOTIDE SEQUENCE [LARGE SCALE GENOMIC DNA]</scope>
    <source>
        <tissue evidence="1">Muscle</tissue>
    </source>
</reference>
<dbReference type="EMBL" id="VSRR010065322">
    <property type="protein sequence ID" value="MPC84378.1"/>
    <property type="molecule type" value="Genomic_DNA"/>
</dbReference>
<dbReference type="Proteomes" id="UP000324222">
    <property type="component" value="Unassembled WGS sequence"/>
</dbReference>